<keyword evidence="1" id="KW-1185">Reference proteome</keyword>
<sequence>MIIPYAFLPLFESIFPVVFLIKFLTFDFAAVVELFLPSDFGSLVRSSRKNVASTEQRSKRYHLTPVSDLFSIFSSCAALLFKL</sequence>
<evidence type="ECO:0000313" key="1">
    <source>
        <dbReference type="Proteomes" id="UP000887565"/>
    </source>
</evidence>
<evidence type="ECO:0000313" key="2">
    <source>
        <dbReference type="WBParaSite" id="nRc.2.0.1.t08568-RA"/>
    </source>
</evidence>
<organism evidence="1 2">
    <name type="scientific">Romanomermis culicivorax</name>
    <name type="common">Nematode worm</name>
    <dbReference type="NCBI Taxonomy" id="13658"/>
    <lineage>
        <taxon>Eukaryota</taxon>
        <taxon>Metazoa</taxon>
        <taxon>Ecdysozoa</taxon>
        <taxon>Nematoda</taxon>
        <taxon>Enoplea</taxon>
        <taxon>Dorylaimia</taxon>
        <taxon>Mermithida</taxon>
        <taxon>Mermithoidea</taxon>
        <taxon>Mermithidae</taxon>
        <taxon>Romanomermis</taxon>
    </lineage>
</organism>
<dbReference type="Proteomes" id="UP000887565">
    <property type="component" value="Unplaced"/>
</dbReference>
<dbReference type="AlphaFoldDB" id="A0A915I361"/>
<protein>
    <submittedName>
        <fullName evidence="2">Uncharacterized protein</fullName>
    </submittedName>
</protein>
<reference evidence="2" key="1">
    <citation type="submission" date="2022-11" db="UniProtKB">
        <authorList>
            <consortium name="WormBaseParasite"/>
        </authorList>
    </citation>
    <scope>IDENTIFICATION</scope>
</reference>
<name>A0A915I361_ROMCU</name>
<accession>A0A915I361</accession>
<dbReference type="WBParaSite" id="nRc.2.0.1.t08568-RA">
    <property type="protein sequence ID" value="nRc.2.0.1.t08568-RA"/>
    <property type="gene ID" value="nRc.2.0.1.g08568"/>
</dbReference>
<proteinExistence type="predicted"/>